<protein>
    <submittedName>
        <fullName evidence="7">MCP methyltransferase, CheR-type</fullName>
    </submittedName>
</protein>
<evidence type="ECO:0000259" key="6">
    <source>
        <dbReference type="PROSITE" id="PS50123"/>
    </source>
</evidence>
<dbReference type="RefSeq" id="WP_170862252.1">
    <property type="nucleotide sequence ID" value="NZ_FOWX01000027.1"/>
</dbReference>
<dbReference type="InterPro" id="IPR022642">
    <property type="entry name" value="CheR_C"/>
</dbReference>
<feature type="repeat" description="TPR" evidence="4">
    <location>
        <begin position="382"/>
        <end position="415"/>
    </location>
</feature>
<gene>
    <name evidence="7" type="ORF">SAMN05216190_12765</name>
</gene>
<keyword evidence="1 7" id="KW-0489">Methyltransferase</keyword>
<dbReference type="EMBL" id="FOWX01000027">
    <property type="protein sequence ID" value="SFP99476.1"/>
    <property type="molecule type" value="Genomic_DNA"/>
</dbReference>
<dbReference type="AlphaFoldDB" id="A0A1I5UXP2"/>
<dbReference type="PANTHER" id="PTHR24422">
    <property type="entry name" value="CHEMOTAXIS PROTEIN METHYLTRANSFERASE"/>
    <property type="match status" value="1"/>
</dbReference>
<sequence>MQRTEARCSPSLLAALNHKVHQHLGMDFSGARGGDLLRRLQLLALELQVADLEPWLQQLAFADWDAALVQTLIPAFSVGETYFRRDAEALDWLAVNHLGPLLTRRRQAGQRSLRLWSAGCCTGEEAYSLLFLLDRLLGAERDSWILELLASDINAAFIARAEQSLYGANAFRRNEAAFRNQHFQAEGRLWRVRPAWRGRIRFIQYNLADGLLACPMQGADLILCRNVLMYFSPTRAASVLHRLLGCLDRDGLLLLSAVEAGIATQAGFNGFWAGCNYALNSSAERAPPTLAVVSADAAARQDSSPATTPGVAGGQAPGPRRVEPTVVVDRAWPRVDRVDAGAPSEGFWQQAQRSLDAGEYVTAREALLAYLACTGLSHAQQHQACLLLAHSWADQQRIDEAQDWLQRALSLDPASVMGYWLQALLAQQGGDIPAALLALQKTLYLDPGFILGYFLQARLLRTQGRMRASDKALQVCRQLLDEQDEKALLAQGNGMSCGQLLRLCEQLLEEQHPCPIR</sequence>
<reference evidence="8" key="1">
    <citation type="submission" date="2016-10" db="EMBL/GenBank/DDBJ databases">
        <authorList>
            <person name="Varghese N."/>
            <person name="Submissions S."/>
        </authorList>
    </citation>
    <scope>NUCLEOTIDE SEQUENCE [LARGE SCALE GENOMIC DNA]</scope>
    <source>
        <strain evidence="8">DSM 17834</strain>
    </source>
</reference>
<dbReference type="InterPro" id="IPR019734">
    <property type="entry name" value="TPR_rpt"/>
</dbReference>
<dbReference type="Pfam" id="PF01739">
    <property type="entry name" value="CheR"/>
    <property type="match status" value="1"/>
</dbReference>
<accession>A0A1I5UXP2</accession>
<keyword evidence="3" id="KW-0949">S-adenosyl-L-methionine</keyword>
<feature type="region of interest" description="Disordered" evidence="5">
    <location>
        <begin position="297"/>
        <end position="320"/>
    </location>
</feature>
<dbReference type="SMART" id="SM00138">
    <property type="entry name" value="MeTrc"/>
    <property type="match status" value="1"/>
</dbReference>
<dbReference type="PRINTS" id="PR00996">
    <property type="entry name" value="CHERMTFRASE"/>
</dbReference>
<dbReference type="InterPro" id="IPR000780">
    <property type="entry name" value="CheR_MeTrfase"/>
</dbReference>
<dbReference type="Gene3D" id="3.40.50.150">
    <property type="entry name" value="Vaccinia Virus protein VP39"/>
    <property type="match status" value="1"/>
</dbReference>
<evidence type="ECO:0000313" key="7">
    <source>
        <dbReference type="EMBL" id="SFP99476.1"/>
    </source>
</evidence>
<evidence type="ECO:0000313" key="8">
    <source>
        <dbReference type="Proteomes" id="UP000198784"/>
    </source>
</evidence>
<dbReference type="GO" id="GO:0008757">
    <property type="term" value="F:S-adenosylmethionine-dependent methyltransferase activity"/>
    <property type="evidence" value="ECO:0007669"/>
    <property type="project" value="InterPro"/>
</dbReference>
<keyword evidence="4" id="KW-0802">TPR repeat</keyword>
<dbReference type="STRING" id="289003.SAMN05216190_12765"/>
<evidence type="ECO:0000256" key="1">
    <source>
        <dbReference type="ARBA" id="ARBA00022603"/>
    </source>
</evidence>
<dbReference type="PANTHER" id="PTHR24422:SF19">
    <property type="entry name" value="CHEMOTAXIS PROTEIN METHYLTRANSFERASE"/>
    <property type="match status" value="1"/>
</dbReference>
<evidence type="ECO:0000256" key="4">
    <source>
        <dbReference type="PROSITE-ProRule" id="PRU00339"/>
    </source>
</evidence>
<dbReference type="Gene3D" id="1.25.40.10">
    <property type="entry name" value="Tetratricopeptide repeat domain"/>
    <property type="match status" value="1"/>
</dbReference>
<dbReference type="SUPFAM" id="SSF48452">
    <property type="entry name" value="TPR-like"/>
    <property type="match status" value="1"/>
</dbReference>
<organism evidence="7 8">
    <name type="scientific">Pseudomonas borbori</name>
    <dbReference type="NCBI Taxonomy" id="289003"/>
    <lineage>
        <taxon>Bacteria</taxon>
        <taxon>Pseudomonadati</taxon>
        <taxon>Pseudomonadota</taxon>
        <taxon>Gammaproteobacteria</taxon>
        <taxon>Pseudomonadales</taxon>
        <taxon>Pseudomonadaceae</taxon>
        <taxon>Pseudomonas</taxon>
    </lineage>
</organism>
<proteinExistence type="predicted"/>
<evidence type="ECO:0000256" key="3">
    <source>
        <dbReference type="ARBA" id="ARBA00022691"/>
    </source>
</evidence>
<evidence type="ECO:0000256" key="5">
    <source>
        <dbReference type="SAM" id="MobiDB-lite"/>
    </source>
</evidence>
<name>A0A1I5UXP2_9PSED</name>
<evidence type="ECO:0000256" key="2">
    <source>
        <dbReference type="ARBA" id="ARBA00022679"/>
    </source>
</evidence>
<dbReference type="SMART" id="SM00028">
    <property type="entry name" value="TPR"/>
    <property type="match status" value="2"/>
</dbReference>
<keyword evidence="2 7" id="KW-0808">Transferase</keyword>
<dbReference type="PROSITE" id="PS50123">
    <property type="entry name" value="CHER"/>
    <property type="match status" value="1"/>
</dbReference>
<dbReference type="GO" id="GO:0032259">
    <property type="term" value="P:methylation"/>
    <property type="evidence" value="ECO:0007669"/>
    <property type="project" value="UniProtKB-KW"/>
</dbReference>
<keyword evidence="8" id="KW-1185">Reference proteome</keyword>
<dbReference type="SUPFAM" id="SSF53335">
    <property type="entry name" value="S-adenosyl-L-methionine-dependent methyltransferases"/>
    <property type="match status" value="1"/>
</dbReference>
<dbReference type="InterPro" id="IPR011990">
    <property type="entry name" value="TPR-like_helical_dom_sf"/>
</dbReference>
<dbReference type="Proteomes" id="UP000198784">
    <property type="component" value="Unassembled WGS sequence"/>
</dbReference>
<dbReference type="InterPro" id="IPR029063">
    <property type="entry name" value="SAM-dependent_MTases_sf"/>
</dbReference>
<feature type="domain" description="CheR-type methyltransferase" evidence="6">
    <location>
        <begin position="20"/>
        <end position="260"/>
    </location>
</feature>
<dbReference type="InterPro" id="IPR050903">
    <property type="entry name" value="Bact_Chemotaxis_MeTrfase"/>
</dbReference>
<dbReference type="PROSITE" id="PS50005">
    <property type="entry name" value="TPR"/>
    <property type="match status" value="1"/>
</dbReference>